<dbReference type="FunFam" id="3.40.50.1820:FF:000024">
    <property type="entry name" value="acyl-coenzyme A thioesterase 4"/>
    <property type="match status" value="1"/>
</dbReference>
<dbReference type="GO" id="GO:0006631">
    <property type="term" value="P:fatty acid metabolic process"/>
    <property type="evidence" value="ECO:0007669"/>
    <property type="project" value="TreeGrafter"/>
</dbReference>
<feature type="domain" description="BAAT/Acyl-CoA thioester hydrolase C-terminal" evidence="1">
    <location>
        <begin position="69"/>
        <end position="273"/>
    </location>
</feature>
<dbReference type="EMBL" id="JAINUG010000056">
    <property type="protein sequence ID" value="KAJ8403757.1"/>
    <property type="molecule type" value="Genomic_DNA"/>
</dbReference>
<dbReference type="Gene3D" id="3.40.50.1820">
    <property type="entry name" value="alpha/beta hydrolase"/>
    <property type="match status" value="1"/>
</dbReference>
<organism evidence="2 3">
    <name type="scientific">Aldrovandia affinis</name>
    <dbReference type="NCBI Taxonomy" id="143900"/>
    <lineage>
        <taxon>Eukaryota</taxon>
        <taxon>Metazoa</taxon>
        <taxon>Chordata</taxon>
        <taxon>Craniata</taxon>
        <taxon>Vertebrata</taxon>
        <taxon>Euteleostomi</taxon>
        <taxon>Actinopterygii</taxon>
        <taxon>Neopterygii</taxon>
        <taxon>Teleostei</taxon>
        <taxon>Notacanthiformes</taxon>
        <taxon>Halosauridae</taxon>
        <taxon>Aldrovandia</taxon>
    </lineage>
</organism>
<evidence type="ECO:0000259" key="1">
    <source>
        <dbReference type="Pfam" id="PF08840"/>
    </source>
</evidence>
<keyword evidence="3" id="KW-1185">Reference proteome</keyword>
<name>A0AAD7SJF5_9TELE</name>
<dbReference type="Pfam" id="PF08840">
    <property type="entry name" value="BAAT_C"/>
    <property type="match status" value="1"/>
</dbReference>
<gene>
    <name evidence="2" type="ORF">AAFF_G00346250</name>
</gene>
<dbReference type="PANTHER" id="PTHR10824:SF38">
    <property type="entry name" value="ACOT1 THIOESTERASE"/>
    <property type="match status" value="1"/>
</dbReference>
<dbReference type="SUPFAM" id="SSF53474">
    <property type="entry name" value="alpha/beta-Hydrolases"/>
    <property type="match status" value="1"/>
</dbReference>
<dbReference type="GO" id="GO:0006637">
    <property type="term" value="P:acyl-CoA metabolic process"/>
    <property type="evidence" value="ECO:0007669"/>
    <property type="project" value="TreeGrafter"/>
</dbReference>
<dbReference type="Proteomes" id="UP001221898">
    <property type="component" value="Unassembled WGS sequence"/>
</dbReference>
<dbReference type="AlphaFoldDB" id="A0AAD7SJF5"/>
<protein>
    <recommendedName>
        <fullName evidence="1">BAAT/Acyl-CoA thioester hydrolase C-terminal domain-containing protein</fullName>
    </recommendedName>
</protein>
<dbReference type="InterPro" id="IPR014940">
    <property type="entry name" value="BAAT_C"/>
</dbReference>
<proteinExistence type="predicted"/>
<evidence type="ECO:0000313" key="2">
    <source>
        <dbReference type="EMBL" id="KAJ8403757.1"/>
    </source>
</evidence>
<reference evidence="2" key="1">
    <citation type="journal article" date="2023" name="Science">
        <title>Genome structures resolve the early diversification of teleost fishes.</title>
        <authorList>
            <person name="Parey E."/>
            <person name="Louis A."/>
            <person name="Montfort J."/>
            <person name="Bouchez O."/>
            <person name="Roques C."/>
            <person name="Iampietro C."/>
            <person name="Lluch J."/>
            <person name="Castinel A."/>
            <person name="Donnadieu C."/>
            <person name="Desvignes T."/>
            <person name="Floi Bucao C."/>
            <person name="Jouanno E."/>
            <person name="Wen M."/>
            <person name="Mejri S."/>
            <person name="Dirks R."/>
            <person name="Jansen H."/>
            <person name="Henkel C."/>
            <person name="Chen W.J."/>
            <person name="Zahm M."/>
            <person name="Cabau C."/>
            <person name="Klopp C."/>
            <person name="Thompson A.W."/>
            <person name="Robinson-Rechavi M."/>
            <person name="Braasch I."/>
            <person name="Lecointre G."/>
            <person name="Bobe J."/>
            <person name="Postlethwait J.H."/>
            <person name="Berthelot C."/>
            <person name="Roest Crollius H."/>
            <person name="Guiguen Y."/>
        </authorList>
    </citation>
    <scope>NUCLEOTIDE SEQUENCE</scope>
    <source>
        <strain evidence="2">NC1722</strain>
    </source>
</reference>
<dbReference type="PANTHER" id="PTHR10824">
    <property type="entry name" value="ACYL-COENZYME A THIOESTERASE-RELATED"/>
    <property type="match status" value="1"/>
</dbReference>
<accession>A0AAD7SJF5</accession>
<dbReference type="InterPro" id="IPR029058">
    <property type="entry name" value="AB_hydrolase_fold"/>
</dbReference>
<dbReference type="GO" id="GO:0047617">
    <property type="term" value="F:fatty acyl-CoA hydrolase activity"/>
    <property type="evidence" value="ECO:0007669"/>
    <property type="project" value="TreeGrafter"/>
</dbReference>
<evidence type="ECO:0000313" key="3">
    <source>
        <dbReference type="Proteomes" id="UP001221898"/>
    </source>
</evidence>
<sequence length="282" mass="30881">MMIFLGGVLFSPLGEGPFPGVLALGGAAGGLEEFRVCLLACLLANHGFATMSLAYFSFEDLPKFLLELALEYFEEALHYFQNLPQVRKGGVGIMGMSEGADLALSIASFLQGVSAVACLNGNMLSQLHYRGSTMPGLGLCSDRIIIRESGVLNVCGCWDNPQAPKNQECVVPVDRASACFLLVVARDDQLWESEEYAQEIEKHLLSHGWSRPEILALPGAGHLLEPLYFPFCPTSLLKIAGIPVEWGVEQEAHAAAQQKCWYRIREFFLENLGKGTQRQSKL</sequence>
<comment type="caution">
    <text evidence="2">The sequence shown here is derived from an EMBL/GenBank/DDBJ whole genome shotgun (WGS) entry which is preliminary data.</text>
</comment>